<evidence type="ECO:0000313" key="2">
    <source>
        <dbReference type="Proteomes" id="UP000829685"/>
    </source>
</evidence>
<gene>
    <name evidence="1" type="ORF">JX265_006606</name>
</gene>
<comment type="caution">
    <text evidence="1">The sequence shown here is derived from an EMBL/GenBank/DDBJ whole genome shotgun (WGS) entry which is preliminary data.</text>
</comment>
<reference evidence="1" key="1">
    <citation type="submission" date="2021-03" db="EMBL/GenBank/DDBJ databases">
        <title>Revisited historic fungal species revealed as producer of novel bioactive compounds through whole genome sequencing and comparative genomics.</title>
        <authorList>
            <person name="Vignolle G.A."/>
            <person name="Hochenegger N."/>
            <person name="Mach R.L."/>
            <person name="Mach-Aigner A.R."/>
            <person name="Javad Rahimi M."/>
            <person name="Salim K.A."/>
            <person name="Chan C.M."/>
            <person name="Lim L.B.L."/>
            <person name="Cai F."/>
            <person name="Druzhinina I.S."/>
            <person name="U'Ren J.M."/>
            <person name="Derntl C."/>
        </authorList>
    </citation>
    <scope>NUCLEOTIDE SEQUENCE</scope>
    <source>
        <strain evidence="1">TUCIM 5799</strain>
    </source>
</reference>
<keyword evidence="2" id="KW-1185">Reference proteome</keyword>
<dbReference type="EMBL" id="JAFIMR010000015">
    <property type="protein sequence ID" value="KAI1869516.1"/>
    <property type="molecule type" value="Genomic_DNA"/>
</dbReference>
<name>A0A9P9WLA2_9PEZI</name>
<organism evidence="1 2">
    <name type="scientific">Neoarthrinium moseri</name>
    <dbReference type="NCBI Taxonomy" id="1658444"/>
    <lineage>
        <taxon>Eukaryota</taxon>
        <taxon>Fungi</taxon>
        <taxon>Dikarya</taxon>
        <taxon>Ascomycota</taxon>
        <taxon>Pezizomycotina</taxon>
        <taxon>Sordariomycetes</taxon>
        <taxon>Xylariomycetidae</taxon>
        <taxon>Amphisphaeriales</taxon>
        <taxon>Apiosporaceae</taxon>
        <taxon>Neoarthrinium</taxon>
    </lineage>
</organism>
<dbReference type="Proteomes" id="UP000829685">
    <property type="component" value="Unassembled WGS sequence"/>
</dbReference>
<evidence type="ECO:0000313" key="1">
    <source>
        <dbReference type="EMBL" id="KAI1869516.1"/>
    </source>
</evidence>
<accession>A0A9P9WLA2</accession>
<proteinExistence type="predicted"/>
<sequence>MERTTDTASDGGPGRLLSLPTGQHNWYDVVCRDSALAAGVHARSRGCVLARWTAMPPNHTVDSLDNGAVRPLFRCARWLVMPHSRGPVLDDPASHSLKRTVYLPTDRLAPGPPGARGGEEVRHQRLLAFLGIDCDGALQLFQISESLRYP</sequence>
<protein>
    <submittedName>
        <fullName evidence="1">Uncharacterized protein</fullName>
    </submittedName>
</protein>
<dbReference type="AlphaFoldDB" id="A0A9P9WLA2"/>